<keyword evidence="4" id="KW-1133">Transmembrane helix</keyword>
<evidence type="ECO:0000256" key="3">
    <source>
        <dbReference type="ARBA" id="ARBA00022801"/>
    </source>
</evidence>
<reference evidence="6" key="1">
    <citation type="submission" date="2022-07" db="EMBL/GenBank/DDBJ databases">
        <title>Phylogenomic reconstructions and comparative analyses of Kickxellomycotina fungi.</title>
        <authorList>
            <person name="Reynolds N.K."/>
            <person name="Stajich J.E."/>
            <person name="Barry K."/>
            <person name="Grigoriev I.V."/>
            <person name="Crous P."/>
            <person name="Smith M.E."/>
        </authorList>
    </citation>
    <scope>NUCLEOTIDE SEQUENCE</scope>
    <source>
        <strain evidence="6">RSA 861</strain>
    </source>
</reference>
<evidence type="ECO:0000256" key="4">
    <source>
        <dbReference type="SAM" id="Phobius"/>
    </source>
</evidence>
<keyword evidence="4" id="KW-0472">Membrane</keyword>
<dbReference type="PANTHER" id="PTHR16320:SF1">
    <property type="entry name" value="SPHINGOMYELINASE DDB_G0288017"/>
    <property type="match status" value="1"/>
</dbReference>
<organism evidence="6 7">
    <name type="scientific">Tieghemiomyces parasiticus</name>
    <dbReference type="NCBI Taxonomy" id="78921"/>
    <lineage>
        <taxon>Eukaryota</taxon>
        <taxon>Fungi</taxon>
        <taxon>Fungi incertae sedis</taxon>
        <taxon>Zoopagomycota</taxon>
        <taxon>Kickxellomycotina</taxon>
        <taxon>Dimargaritomycetes</taxon>
        <taxon>Dimargaritales</taxon>
        <taxon>Dimargaritaceae</taxon>
        <taxon>Tieghemiomyces</taxon>
    </lineage>
</organism>
<evidence type="ECO:0000313" key="7">
    <source>
        <dbReference type="Proteomes" id="UP001150569"/>
    </source>
</evidence>
<dbReference type="AlphaFoldDB" id="A0A9W8AG62"/>
<dbReference type="GO" id="GO:0005737">
    <property type="term" value="C:cytoplasm"/>
    <property type="evidence" value="ECO:0007669"/>
    <property type="project" value="TreeGrafter"/>
</dbReference>
<evidence type="ECO:0000259" key="5">
    <source>
        <dbReference type="Pfam" id="PF03372"/>
    </source>
</evidence>
<evidence type="ECO:0000313" key="6">
    <source>
        <dbReference type="EMBL" id="KAJ1927206.1"/>
    </source>
</evidence>
<dbReference type="Proteomes" id="UP001150569">
    <property type="component" value="Unassembled WGS sequence"/>
</dbReference>
<dbReference type="InterPro" id="IPR005135">
    <property type="entry name" value="Endo/exonuclease/phosphatase"/>
</dbReference>
<dbReference type="InterPro" id="IPR038772">
    <property type="entry name" value="Sph/SMPD2-like"/>
</dbReference>
<evidence type="ECO:0000256" key="2">
    <source>
        <dbReference type="ARBA" id="ARBA00012369"/>
    </source>
</evidence>
<dbReference type="SUPFAM" id="SSF56219">
    <property type="entry name" value="DNase I-like"/>
    <property type="match status" value="1"/>
</dbReference>
<dbReference type="InterPro" id="IPR036691">
    <property type="entry name" value="Endo/exonu/phosph_ase_sf"/>
</dbReference>
<name>A0A9W8AG62_9FUNG</name>
<dbReference type="Gene3D" id="3.60.10.10">
    <property type="entry name" value="Endonuclease/exonuclease/phosphatase"/>
    <property type="match status" value="1"/>
</dbReference>
<dbReference type="GO" id="GO:0004767">
    <property type="term" value="F:sphingomyelin phosphodiesterase activity"/>
    <property type="evidence" value="ECO:0007669"/>
    <property type="project" value="UniProtKB-EC"/>
</dbReference>
<comment type="caution">
    <text evidence="6">The sequence shown here is derived from an EMBL/GenBank/DDBJ whole genome shotgun (WGS) entry which is preliminary data.</text>
</comment>
<dbReference type="CDD" id="cd09078">
    <property type="entry name" value="nSMase"/>
    <property type="match status" value="1"/>
</dbReference>
<dbReference type="GO" id="GO:0005576">
    <property type="term" value="C:extracellular region"/>
    <property type="evidence" value="ECO:0007669"/>
    <property type="project" value="InterPro"/>
</dbReference>
<dbReference type="EC" id="3.1.4.12" evidence="2"/>
<keyword evidence="7" id="KW-1185">Reference proteome</keyword>
<dbReference type="EMBL" id="JANBPT010000129">
    <property type="protein sequence ID" value="KAJ1927206.1"/>
    <property type="molecule type" value="Genomic_DNA"/>
</dbReference>
<gene>
    <name evidence="6" type="ORF">IWQ60_003135</name>
</gene>
<dbReference type="Pfam" id="PF03372">
    <property type="entry name" value="Exo_endo_phos"/>
    <property type="match status" value="1"/>
</dbReference>
<protein>
    <recommendedName>
        <fullName evidence="2">sphingomyelin phosphodiesterase</fullName>
        <ecNumber evidence="2">3.1.4.12</ecNumber>
    </recommendedName>
</protein>
<dbReference type="InterPro" id="IPR017766">
    <property type="entry name" value="Sphingomyelinase/PLipase_C"/>
</dbReference>
<evidence type="ECO:0000256" key="1">
    <source>
        <dbReference type="ARBA" id="ARBA00006335"/>
    </source>
</evidence>
<keyword evidence="4" id="KW-0812">Transmembrane</keyword>
<feature type="transmembrane region" description="Helical" evidence="4">
    <location>
        <begin position="6"/>
        <end position="28"/>
    </location>
</feature>
<accession>A0A9W8AG62</accession>
<feature type="domain" description="Endonuclease/exonuclease/phosphatase" evidence="5">
    <location>
        <begin position="54"/>
        <end position="336"/>
    </location>
</feature>
<sequence length="393" mass="44542">MQVVPTAQALSVGAFLFATLVIVFNAYVLDHQYRSPSLTSGTAPAAYDRIRLLTLNMYMRPPLIHSHTTDYKDARLNYLIETVLPQYDVITLQEMFAFASTRRGRLIRAAEEQGFRFWIASPSKSLWDLSIDGGLLILSRYPIVERDSIRYTRGQHSDWLAAKGVLYAKIAVNPDSHLHIFTTHTQASYGRVTPIDDASVLIRFDQFAHLSEFMLNKVADRLPGEPVVVQGDFNVDARVHDDGESEDLHDKRSSEEYREAVSILEGRGRLNHMAVATHPLPLTDLVYERMGYHPITFGDVLDLPDGKRVPRETVLTGDDMLSSCQRLDYIFWADPLAYPEDYEGNARFTLQPVNATVEPFFTKSEEQHLPFTQISDHYGVATELKVVDLAESY</sequence>
<comment type="similarity">
    <text evidence="1">Belongs to the neutral sphingomyelinase family.</text>
</comment>
<proteinExistence type="inferred from homology"/>
<dbReference type="OrthoDB" id="40902at2759"/>
<dbReference type="PANTHER" id="PTHR16320">
    <property type="entry name" value="SPHINGOMYELINASE FAMILY MEMBER"/>
    <property type="match status" value="1"/>
</dbReference>
<keyword evidence="3" id="KW-0378">Hydrolase</keyword>